<evidence type="ECO:0000313" key="2">
    <source>
        <dbReference type="EMBL" id="ETR71078.1"/>
    </source>
</evidence>
<organism evidence="2 3">
    <name type="scientific">Candidatus Magnetoglobus multicellularis str. Araruama</name>
    <dbReference type="NCBI Taxonomy" id="890399"/>
    <lineage>
        <taxon>Bacteria</taxon>
        <taxon>Pseudomonadati</taxon>
        <taxon>Thermodesulfobacteriota</taxon>
        <taxon>Desulfobacteria</taxon>
        <taxon>Desulfobacterales</taxon>
        <taxon>Desulfobacteraceae</taxon>
        <taxon>Candidatus Magnetoglobus</taxon>
    </lineage>
</organism>
<protein>
    <submittedName>
        <fullName evidence="2">Decarboxylase</fullName>
    </submittedName>
</protein>
<reference evidence="3" key="1">
    <citation type="submission" date="2012-11" db="EMBL/GenBank/DDBJ databases">
        <authorList>
            <person name="Lucero-Rivera Y.E."/>
            <person name="Tovar-Ramirez D."/>
        </authorList>
    </citation>
    <scope>NUCLEOTIDE SEQUENCE [LARGE SCALE GENOMIC DNA]</scope>
    <source>
        <strain evidence="3">Araruama</strain>
    </source>
</reference>
<dbReference type="PANTHER" id="PTHR11999:SF70">
    <property type="entry name" value="MIP05841P"/>
    <property type="match status" value="1"/>
</dbReference>
<dbReference type="InterPro" id="IPR010977">
    <property type="entry name" value="Aromatic_deC"/>
</dbReference>
<dbReference type="Gene3D" id="3.90.1150.170">
    <property type="match status" value="1"/>
</dbReference>
<dbReference type="EMBL" id="ATBP01000325">
    <property type="protein sequence ID" value="ETR71078.1"/>
    <property type="molecule type" value="Genomic_DNA"/>
</dbReference>
<name>A0A1V1P8E9_9BACT</name>
<gene>
    <name evidence="2" type="ORF">OMM_02763</name>
</gene>
<dbReference type="SUPFAM" id="SSF53383">
    <property type="entry name" value="PLP-dependent transferases"/>
    <property type="match status" value="1"/>
</dbReference>
<dbReference type="InterPro" id="IPR015424">
    <property type="entry name" value="PyrdxlP-dep_Trfase"/>
</dbReference>
<dbReference type="Proteomes" id="UP000189670">
    <property type="component" value="Unassembled WGS sequence"/>
</dbReference>
<accession>A0A1V1P8E9</accession>
<proteinExistence type="predicted"/>
<dbReference type="GO" id="GO:0016831">
    <property type="term" value="F:carboxy-lyase activity"/>
    <property type="evidence" value="ECO:0007669"/>
    <property type="project" value="UniProtKB-KW"/>
</dbReference>
<evidence type="ECO:0000256" key="1">
    <source>
        <dbReference type="ARBA" id="ARBA00022793"/>
    </source>
</evidence>
<dbReference type="PANTHER" id="PTHR11999">
    <property type="entry name" value="GROUP II PYRIDOXAL-5-PHOSPHATE DECARBOXYLASE"/>
    <property type="match status" value="1"/>
</dbReference>
<keyword evidence="1" id="KW-0210">Decarboxylase</keyword>
<sequence length="157" mass="18346">MYLNDTSENDSLPYDIKDLSPEMTREFRGLRVWFPIKLLGAKAFRDQLEYKIKLAQWACQQLSNIKYIRIIAPPQLSTFAFKIQIKNSPESMDSLNRLFLNKINQKGHILLSPFSEKDRPGTYAIRMNILSFRTDKKRIELGIEDIKSAIKEVMCED</sequence>
<comment type="caution">
    <text evidence="2">The sequence shown here is derived from an EMBL/GenBank/DDBJ whole genome shotgun (WGS) entry which is preliminary data.</text>
</comment>
<evidence type="ECO:0000313" key="3">
    <source>
        <dbReference type="Proteomes" id="UP000189670"/>
    </source>
</evidence>
<dbReference type="AlphaFoldDB" id="A0A1V1P8E9"/>
<keyword evidence="1" id="KW-0456">Lyase</keyword>